<gene>
    <name evidence="1" type="ORF">ABVK25_004385</name>
</gene>
<accession>A0ABR4BDQ9</accession>
<evidence type="ECO:0000313" key="2">
    <source>
        <dbReference type="Proteomes" id="UP001590951"/>
    </source>
</evidence>
<protein>
    <submittedName>
        <fullName evidence="1">Uncharacterized protein</fullName>
    </submittedName>
</protein>
<dbReference type="EMBL" id="JBHFEH010000011">
    <property type="protein sequence ID" value="KAL2055577.1"/>
    <property type="molecule type" value="Genomic_DNA"/>
</dbReference>
<comment type="caution">
    <text evidence="1">The sequence shown here is derived from an EMBL/GenBank/DDBJ whole genome shotgun (WGS) entry which is preliminary data.</text>
</comment>
<evidence type="ECO:0000313" key="1">
    <source>
        <dbReference type="EMBL" id="KAL2055577.1"/>
    </source>
</evidence>
<proteinExistence type="predicted"/>
<dbReference type="Proteomes" id="UP001590951">
    <property type="component" value="Unassembled WGS sequence"/>
</dbReference>
<keyword evidence="2" id="KW-1185">Reference proteome</keyword>
<sequence>MPRPQEIIPHGDYGETYPSNRNYLDYNFTIQVSLPSDTSHANTLTLGGAWDRNVMRLVLVDDPNRNYQIVFALWKQGLLFTKNGRQHTFGIYGSDGLIL</sequence>
<name>A0ABR4BDQ9_9LECA</name>
<reference evidence="1 2" key="1">
    <citation type="submission" date="2024-09" db="EMBL/GenBank/DDBJ databases">
        <title>Rethinking Asexuality: The Enigmatic Case of Functional Sexual Genes in Lepraria (Stereocaulaceae).</title>
        <authorList>
            <person name="Doellman M."/>
            <person name="Sun Y."/>
            <person name="Barcenas-Pena A."/>
            <person name="Lumbsch H.T."/>
            <person name="Grewe F."/>
        </authorList>
    </citation>
    <scope>NUCLEOTIDE SEQUENCE [LARGE SCALE GENOMIC DNA]</scope>
    <source>
        <strain evidence="1 2">Grewe 0041</strain>
    </source>
</reference>
<organism evidence="1 2">
    <name type="scientific">Lepraria finkii</name>
    <dbReference type="NCBI Taxonomy" id="1340010"/>
    <lineage>
        <taxon>Eukaryota</taxon>
        <taxon>Fungi</taxon>
        <taxon>Dikarya</taxon>
        <taxon>Ascomycota</taxon>
        <taxon>Pezizomycotina</taxon>
        <taxon>Lecanoromycetes</taxon>
        <taxon>OSLEUM clade</taxon>
        <taxon>Lecanoromycetidae</taxon>
        <taxon>Lecanorales</taxon>
        <taxon>Lecanorineae</taxon>
        <taxon>Stereocaulaceae</taxon>
        <taxon>Lepraria</taxon>
    </lineage>
</organism>